<feature type="region of interest" description="Disordered" evidence="1">
    <location>
        <begin position="55"/>
        <end position="133"/>
    </location>
</feature>
<accession>A0ABQ9ULH0</accession>
<dbReference type="EMBL" id="JASSZA010000012">
    <property type="protein sequence ID" value="KAK2097087.1"/>
    <property type="molecule type" value="Genomic_DNA"/>
</dbReference>
<evidence type="ECO:0000313" key="2">
    <source>
        <dbReference type="EMBL" id="KAK2097087.1"/>
    </source>
</evidence>
<feature type="compositionally biased region" description="Basic and acidic residues" evidence="1">
    <location>
        <begin position="65"/>
        <end position="76"/>
    </location>
</feature>
<reference evidence="2 3" key="1">
    <citation type="submission" date="2023-05" db="EMBL/GenBank/DDBJ databases">
        <title>B98-5 Cell Line De Novo Hybrid Assembly: An Optical Mapping Approach.</title>
        <authorList>
            <person name="Kananen K."/>
            <person name="Auerbach J.A."/>
            <person name="Kautto E."/>
            <person name="Blachly J.S."/>
        </authorList>
    </citation>
    <scope>NUCLEOTIDE SEQUENCE [LARGE SCALE GENOMIC DNA]</scope>
    <source>
        <strain evidence="2">B95-8</strain>
        <tissue evidence="2">Cell line</tissue>
    </source>
</reference>
<protein>
    <submittedName>
        <fullName evidence="2">Receptor-type tyrosine-protein phosphatase N2</fullName>
    </submittedName>
</protein>
<dbReference type="Proteomes" id="UP001266305">
    <property type="component" value="Unassembled WGS sequence"/>
</dbReference>
<proteinExistence type="predicted"/>
<evidence type="ECO:0000313" key="3">
    <source>
        <dbReference type="Proteomes" id="UP001266305"/>
    </source>
</evidence>
<name>A0ABQ9ULH0_SAGOE</name>
<keyword evidence="2" id="KW-0675">Receptor</keyword>
<organism evidence="2 3">
    <name type="scientific">Saguinus oedipus</name>
    <name type="common">Cotton-top tamarin</name>
    <name type="synonym">Oedipomidas oedipus</name>
    <dbReference type="NCBI Taxonomy" id="9490"/>
    <lineage>
        <taxon>Eukaryota</taxon>
        <taxon>Metazoa</taxon>
        <taxon>Chordata</taxon>
        <taxon>Craniata</taxon>
        <taxon>Vertebrata</taxon>
        <taxon>Euteleostomi</taxon>
        <taxon>Mammalia</taxon>
        <taxon>Eutheria</taxon>
        <taxon>Euarchontoglires</taxon>
        <taxon>Primates</taxon>
        <taxon>Haplorrhini</taxon>
        <taxon>Platyrrhini</taxon>
        <taxon>Cebidae</taxon>
        <taxon>Callitrichinae</taxon>
        <taxon>Saguinus</taxon>
    </lineage>
</organism>
<evidence type="ECO:0000256" key="1">
    <source>
        <dbReference type="SAM" id="MobiDB-lite"/>
    </source>
</evidence>
<gene>
    <name evidence="2" type="primary">PTPRN2_2</name>
    <name evidence="2" type="ORF">P7K49_026121</name>
</gene>
<keyword evidence="3" id="KW-1185">Reference proteome</keyword>
<sequence>MSSPRVTVSPASWGLHMSHRHVSCKLPLTECPLCQVHRLSATLGDLLQEHESQLSPGALPFAKPLKMERKESERPEASLSSEEETAGVENIKSLTYSKDLLGPQPHSQPGAGGFAELQSLVPEPSKEEQSLPAGAREVLGDGLQLEVKPSEEEAWGYIVTDRE</sequence>
<comment type="caution">
    <text evidence="2">The sequence shown here is derived from an EMBL/GenBank/DDBJ whole genome shotgun (WGS) entry which is preliminary data.</text>
</comment>